<accession>A0A371CL30</accession>
<sequence length="264" mass="28707">MQAQAQAPRSSHPMPLFPCALLAHRPSCPRPSTNNPGRFAVHGPCTVLQLHTYVEADSLVSAEREGFIYASGRGGFLVGGSPVIRLLAGSFRSAWLPSDVRCPASEEESESPLVRMGQRGASSSAARLRATSVPRCPPPFARQAASPRDPGLRTRLRTHDARRLTSLEKDTEHGTGRMRNALQVPGEGRPTVTRRGTFGRRNRIELHSFHSLTKRLPAARPRPSGALVLAAHRTWSGTRLNRCALLVTTVGGLCAWPWHTARVG</sequence>
<protein>
    <submittedName>
        <fullName evidence="2">Uncharacterized protein</fullName>
    </submittedName>
</protein>
<organism evidence="2 3">
    <name type="scientific">Lentinus brumalis</name>
    <dbReference type="NCBI Taxonomy" id="2498619"/>
    <lineage>
        <taxon>Eukaryota</taxon>
        <taxon>Fungi</taxon>
        <taxon>Dikarya</taxon>
        <taxon>Basidiomycota</taxon>
        <taxon>Agaricomycotina</taxon>
        <taxon>Agaricomycetes</taxon>
        <taxon>Polyporales</taxon>
        <taxon>Polyporaceae</taxon>
        <taxon>Lentinus</taxon>
    </lineage>
</organism>
<evidence type="ECO:0000256" key="1">
    <source>
        <dbReference type="SAM" id="MobiDB-lite"/>
    </source>
</evidence>
<reference evidence="2 3" key="1">
    <citation type="journal article" date="2018" name="Biotechnol. Biofuels">
        <title>Integrative visual omics of the white-rot fungus Polyporus brumalis exposes the biotechnological potential of its oxidative enzymes for delignifying raw plant biomass.</title>
        <authorList>
            <person name="Miyauchi S."/>
            <person name="Rancon A."/>
            <person name="Drula E."/>
            <person name="Hage H."/>
            <person name="Chaduli D."/>
            <person name="Favel A."/>
            <person name="Grisel S."/>
            <person name="Henrissat B."/>
            <person name="Herpoel-Gimbert I."/>
            <person name="Ruiz-Duenas F.J."/>
            <person name="Chevret D."/>
            <person name="Hainaut M."/>
            <person name="Lin J."/>
            <person name="Wang M."/>
            <person name="Pangilinan J."/>
            <person name="Lipzen A."/>
            <person name="Lesage-Meessen L."/>
            <person name="Navarro D."/>
            <person name="Riley R."/>
            <person name="Grigoriev I.V."/>
            <person name="Zhou S."/>
            <person name="Raouche S."/>
            <person name="Rosso M.N."/>
        </authorList>
    </citation>
    <scope>NUCLEOTIDE SEQUENCE [LARGE SCALE GENOMIC DNA]</scope>
    <source>
        <strain evidence="2 3">BRFM 1820</strain>
    </source>
</reference>
<dbReference type="EMBL" id="KZ857528">
    <property type="protein sequence ID" value="RDX40990.1"/>
    <property type="molecule type" value="Genomic_DNA"/>
</dbReference>
<proteinExistence type="predicted"/>
<dbReference type="AlphaFoldDB" id="A0A371CL30"/>
<dbReference type="Proteomes" id="UP000256964">
    <property type="component" value="Unassembled WGS sequence"/>
</dbReference>
<evidence type="ECO:0000313" key="3">
    <source>
        <dbReference type="Proteomes" id="UP000256964"/>
    </source>
</evidence>
<evidence type="ECO:0000313" key="2">
    <source>
        <dbReference type="EMBL" id="RDX40990.1"/>
    </source>
</evidence>
<name>A0A371CL30_9APHY</name>
<keyword evidence="3" id="KW-1185">Reference proteome</keyword>
<feature type="compositionally biased region" description="Basic and acidic residues" evidence="1">
    <location>
        <begin position="157"/>
        <end position="175"/>
    </location>
</feature>
<gene>
    <name evidence="2" type="ORF">OH76DRAFT_276045</name>
</gene>
<feature type="region of interest" description="Disordered" evidence="1">
    <location>
        <begin position="131"/>
        <end position="195"/>
    </location>
</feature>